<dbReference type="RefSeq" id="WP_113903405.1">
    <property type="nucleotide sequence ID" value="NZ_QNSB01000003.1"/>
</dbReference>
<sequence length="258" mass="27338">MRISVHALNDNPGSPVIVFGNALGTRVSLWSAVAARLADDYQIYLSDLPGHTFDEFDVLADFTIEDLASGLVESMALHGVDRFAYCGVSISGAIGMTLALEHPESLTALVACATNTKFGTAESWAERIKYVTEDGTQGQLDDTADRWFAAGFLEEDIATGHVILTDLATMDDAAYIACCKALVKFDLGSRLRSVTTPTLFLAGAQDPGCTPEVMSGMAAQVPGAEFAVIPDSAHLPMAEHPDLVVDHIGDFLAGARTA</sequence>
<reference evidence="2 3" key="1">
    <citation type="submission" date="2018-06" db="EMBL/GenBank/DDBJ databases">
        <title>Freshwater and sediment microbial communities from various areas in North America, analyzing microbe dynamics in response to fracking.</title>
        <authorList>
            <person name="Lamendella R."/>
        </authorList>
    </citation>
    <scope>NUCLEOTIDE SEQUENCE [LARGE SCALE GENOMIC DNA]</scope>
    <source>
        <strain evidence="2 3">3b_TX</strain>
    </source>
</reference>
<dbReference type="Gene3D" id="3.40.50.1820">
    <property type="entry name" value="alpha/beta hydrolase"/>
    <property type="match status" value="1"/>
</dbReference>
<dbReference type="AlphaFoldDB" id="A0A366IKG3"/>
<comment type="caution">
    <text evidence="2">The sequence shown here is derived from an EMBL/GenBank/DDBJ whole genome shotgun (WGS) entry which is preliminary data.</text>
</comment>
<dbReference type="Pfam" id="PF12697">
    <property type="entry name" value="Abhydrolase_6"/>
    <property type="match status" value="1"/>
</dbReference>
<keyword evidence="3" id="KW-1185">Reference proteome</keyword>
<dbReference type="InterPro" id="IPR029058">
    <property type="entry name" value="AB_hydrolase_fold"/>
</dbReference>
<feature type="domain" description="AB hydrolase-1" evidence="1">
    <location>
        <begin position="18"/>
        <end position="246"/>
    </location>
</feature>
<name>A0A366IKG3_9MICO</name>
<evidence type="ECO:0000313" key="2">
    <source>
        <dbReference type="EMBL" id="RBP72923.1"/>
    </source>
</evidence>
<evidence type="ECO:0000313" key="3">
    <source>
        <dbReference type="Proteomes" id="UP000253509"/>
    </source>
</evidence>
<evidence type="ECO:0000259" key="1">
    <source>
        <dbReference type="Pfam" id="PF12697"/>
    </source>
</evidence>
<proteinExistence type="predicted"/>
<accession>A0A366IKG3</accession>
<organism evidence="2 3">
    <name type="scientific">Brevibacterium celere</name>
    <dbReference type="NCBI Taxonomy" id="225845"/>
    <lineage>
        <taxon>Bacteria</taxon>
        <taxon>Bacillati</taxon>
        <taxon>Actinomycetota</taxon>
        <taxon>Actinomycetes</taxon>
        <taxon>Micrococcales</taxon>
        <taxon>Brevibacteriaceae</taxon>
        <taxon>Brevibacterium</taxon>
    </lineage>
</organism>
<dbReference type="PANTHER" id="PTHR43194:SF2">
    <property type="entry name" value="PEROXISOMAL MEMBRANE PROTEIN LPX1"/>
    <property type="match status" value="1"/>
</dbReference>
<dbReference type="InterPro" id="IPR000073">
    <property type="entry name" value="AB_hydrolase_1"/>
</dbReference>
<dbReference type="InterPro" id="IPR050228">
    <property type="entry name" value="Carboxylesterase_BioH"/>
</dbReference>
<dbReference type="PANTHER" id="PTHR43194">
    <property type="entry name" value="HYDROLASE ALPHA/BETA FOLD FAMILY"/>
    <property type="match status" value="1"/>
</dbReference>
<dbReference type="SUPFAM" id="SSF53474">
    <property type="entry name" value="alpha/beta-Hydrolases"/>
    <property type="match status" value="1"/>
</dbReference>
<gene>
    <name evidence="2" type="ORF">DFO65_103215</name>
</gene>
<dbReference type="Proteomes" id="UP000253509">
    <property type="component" value="Unassembled WGS sequence"/>
</dbReference>
<dbReference type="EMBL" id="QNSB01000003">
    <property type="protein sequence ID" value="RBP72923.1"/>
    <property type="molecule type" value="Genomic_DNA"/>
</dbReference>
<dbReference type="GO" id="GO:0003824">
    <property type="term" value="F:catalytic activity"/>
    <property type="evidence" value="ECO:0007669"/>
    <property type="project" value="UniProtKB-ARBA"/>
</dbReference>
<protein>
    <submittedName>
        <fullName evidence="2">3-oxoadipate enol-lactonase</fullName>
    </submittedName>
</protein>